<dbReference type="PANTHER" id="PTHR15588:SF9">
    <property type="entry name" value="U6 SNRNA-ASSOCIATED SM-LIKE PROTEIN LSM8"/>
    <property type="match status" value="1"/>
</dbReference>
<dbReference type="SUPFAM" id="SSF50182">
    <property type="entry name" value="Sm-like ribonucleoproteins"/>
    <property type="match status" value="1"/>
</dbReference>
<dbReference type="GO" id="GO:0046540">
    <property type="term" value="C:U4/U6 x U5 tri-snRNP complex"/>
    <property type="evidence" value="ECO:0007669"/>
    <property type="project" value="UniProtKB-UniRule"/>
</dbReference>
<protein>
    <recommendedName>
        <fullName evidence="12 13">U6 snRNA-associated Sm-like protein LSm8</fullName>
    </recommendedName>
</protein>
<dbReference type="Pfam" id="PF01423">
    <property type="entry name" value="LSM"/>
    <property type="match status" value="1"/>
</dbReference>
<comment type="function">
    <text evidence="10">Plays a role in pre-mRNA splicing as component of the U4/U6-U5 tri-snRNP complex that is involved in spliceosome assembly, and as component of the precatalytic spliceosome (spliceosome B complex). The heptameric LSM2-8 complex binds specifically to the 3'-terminal U-tract of U6 snRNA.</text>
</comment>
<evidence type="ECO:0000256" key="6">
    <source>
        <dbReference type="ARBA" id="ARBA00022990"/>
    </source>
</evidence>
<dbReference type="PROSITE" id="PS52002">
    <property type="entry name" value="SM"/>
    <property type="match status" value="1"/>
</dbReference>
<evidence type="ECO:0000256" key="10">
    <source>
        <dbReference type="ARBA" id="ARBA00056431"/>
    </source>
</evidence>
<keyword evidence="5 13" id="KW-0694">RNA-binding</keyword>
<evidence type="ECO:0000256" key="4">
    <source>
        <dbReference type="ARBA" id="ARBA00022728"/>
    </source>
</evidence>
<evidence type="ECO:0000313" key="15">
    <source>
        <dbReference type="Ensembl" id="ENSOABP00000072966.1"/>
    </source>
</evidence>
<comment type="subunit">
    <text evidence="11">Component of the precatalytic spliceosome (spliceosome B complex). Component of the U4/U6-U5 tri-snRNP complex, a building block of the precatalytic spliceosome (spliceosome B complex). The U4/U6-U5 tri-snRNP complex is composed of the U4, U6 and U5 snRNAs and at least PRPF3, PRPF4, PRPF6, PRPF8, PRPF31, SNRNP200, TXNL4A, SNRNP40, SNRPB, SNRPD1, SNRPD2, SNRPD3, SNRPE, SNRPF, SNRPG, DDX23, CD2BP2, PPIH, SNU13, EFTUD2, SART1 and USP39, plus LSM2, LSM3, LSM4, LSM5, LSM6, LSM7 and LSM8. LSM2, LSM3, LSM4, LSM5, LSM6, LSM7 and LSM8 form a heptameric, ring-shaped subcomplex (the LSM2-8 complex) that is part of the U4/U6-U5 tri-snRNP complex and the precatalytic spliceosome.</text>
</comment>
<keyword evidence="9 13" id="KW-0687">Ribonucleoprotein</keyword>
<dbReference type="Proteomes" id="UP000472276">
    <property type="component" value="Unassembled WGS sequence"/>
</dbReference>
<dbReference type="SMART" id="SM00651">
    <property type="entry name" value="Sm"/>
    <property type="match status" value="1"/>
</dbReference>
<evidence type="ECO:0000256" key="11">
    <source>
        <dbReference type="ARBA" id="ARBA00063389"/>
    </source>
</evidence>
<proteinExistence type="inferred from homology"/>
<dbReference type="GO" id="GO:0005688">
    <property type="term" value="C:U6 snRNP"/>
    <property type="evidence" value="ECO:0007669"/>
    <property type="project" value="UniProtKB-UniRule"/>
</dbReference>
<dbReference type="PANTHER" id="PTHR15588">
    <property type="entry name" value="LSM1"/>
    <property type="match status" value="1"/>
</dbReference>
<dbReference type="Ensembl" id="ENSOABT00000084439.1">
    <property type="protein sequence ID" value="ENSOABP00000072966.1"/>
    <property type="gene ID" value="ENSOABG00000006471.2"/>
</dbReference>
<evidence type="ECO:0000256" key="13">
    <source>
        <dbReference type="RuleBase" id="RU365048"/>
    </source>
</evidence>
<dbReference type="GO" id="GO:0000398">
    <property type="term" value="P:mRNA splicing, via spliceosome"/>
    <property type="evidence" value="ECO:0007669"/>
    <property type="project" value="UniProtKB-UniRule"/>
</dbReference>
<dbReference type="InterPro" id="IPR047575">
    <property type="entry name" value="Sm"/>
</dbReference>
<dbReference type="InterPro" id="IPR034103">
    <property type="entry name" value="Lsm8"/>
</dbReference>
<organism evidence="15 16">
    <name type="scientific">Oreochromis aureus</name>
    <name type="common">Israeli tilapia</name>
    <name type="synonym">Chromis aureus</name>
    <dbReference type="NCBI Taxonomy" id="47969"/>
    <lineage>
        <taxon>Eukaryota</taxon>
        <taxon>Metazoa</taxon>
        <taxon>Chordata</taxon>
        <taxon>Craniata</taxon>
        <taxon>Vertebrata</taxon>
        <taxon>Euteleostomi</taxon>
        <taxon>Actinopterygii</taxon>
        <taxon>Neopterygii</taxon>
        <taxon>Teleostei</taxon>
        <taxon>Neoteleostei</taxon>
        <taxon>Acanthomorphata</taxon>
        <taxon>Ovalentaria</taxon>
        <taxon>Cichlomorphae</taxon>
        <taxon>Cichliformes</taxon>
        <taxon>Cichlidae</taxon>
        <taxon>African cichlids</taxon>
        <taxon>Pseudocrenilabrinae</taxon>
        <taxon>Oreochromini</taxon>
        <taxon>Oreochromis</taxon>
    </lineage>
</organism>
<evidence type="ECO:0000256" key="1">
    <source>
        <dbReference type="ARBA" id="ARBA00004123"/>
    </source>
</evidence>
<evidence type="ECO:0000256" key="12">
    <source>
        <dbReference type="ARBA" id="ARBA00067760"/>
    </source>
</evidence>
<dbReference type="InterPro" id="IPR010920">
    <property type="entry name" value="LSM_dom_sf"/>
</dbReference>
<dbReference type="AlphaFoldDB" id="A0AAZ1XX43"/>
<evidence type="ECO:0000256" key="7">
    <source>
        <dbReference type="ARBA" id="ARBA00023187"/>
    </source>
</evidence>
<evidence type="ECO:0000313" key="16">
    <source>
        <dbReference type="Proteomes" id="UP000472276"/>
    </source>
</evidence>
<dbReference type="Gene3D" id="2.30.30.100">
    <property type="match status" value="1"/>
</dbReference>
<comment type="subcellular location">
    <subcellularLocation>
        <location evidence="1 13">Nucleus</location>
    </subcellularLocation>
</comment>
<evidence type="ECO:0000256" key="2">
    <source>
        <dbReference type="ARBA" id="ARBA00006850"/>
    </source>
</evidence>
<keyword evidence="16" id="KW-1185">Reference proteome</keyword>
<accession>A0AAZ1XX43</accession>
<gene>
    <name evidence="13" type="primary">LSM8</name>
    <name evidence="15" type="synonym">lsm8</name>
</gene>
<keyword evidence="4 13" id="KW-0747">Spliceosome</keyword>
<sequence>MLRSHIDIRTTLKNCKLFFFLNFGSMQPAVLKLELINRQKLRLQAPLVDRMGGRHSFQFWCDDNCFYLYVLNNIREVLVHKGAVSLTRAVPGTVAIVTSDGRMIVGTLKGFDQTINLILDESHERVFSSSQGVEQVVLGLYIVRGDNVAVIGEIDEETDSTLDLGNIRAEPLNSVVH</sequence>
<reference evidence="15" key="3">
    <citation type="submission" date="2025-09" db="UniProtKB">
        <authorList>
            <consortium name="Ensembl"/>
        </authorList>
    </citation>
    <scope>IDENTIFICATION</scope>
</reference>
<evidence type="ECO:0000256" key="9">
    <source>
        <dbReference type="ARBA" id="ARBA00023274"/>
    </source>
</evidence>
<feature type="domain" description="Sm" evidence="14">
    <location>
        <begin position="81"/>
        <end position="157"/>
    </location>
</feature>
<evidence type="ECO:0000256" key="8">
    <source>
        <dbReference type="ARBA" id="ARBA00023242"/>
    </source>
</evidence>
<dbReference type="CDD" id="cd01727">
    <property type="entry name" value="LSm8"/>
    <property type="match status" value="1"/>
</dbReference>
<dbReference type="GO" id="GO:0071011">
    <property type="term" value="C:precatalytic spliceosome"/>
    <property type="evidence" value="ECO:0007669"/>
    <property type="project" value="TreeGrafter"/>
</dbReference>
<reference evidence="15" key="2">
    <citation type="submission" date="2025-08" db="UniProtKB">
        <authorList>
            <consortium name="Ensembl"/>
        </authorList>
    </citation>
    <scope>IDENTIFICATION</scope>
</reference>
<dbReference type="GO" id="GO:0003729">
    <property type="term" value="F:mRNA binding"/>
    <property type="evidence" value="ECO:0007669"/>
    <property type="project" value="TreeGrafter"/>
</dbReference>
<dbReference type="InterPro" id="IPR044642">
    <property type="entry name" value="PTHR15588"/>
</dbReference>
<dbReference type="FunFam" id="2.30.30.100:FF:000022">
    <property type="entry name" value="U6 snRNA-associated Sm-like protein LSm8"/>
    <property type="match status" value="1"/>
</dbReference>
<name>A0AAZ1XX43_OREAU</name>
<keyword evidence="6" id="KW-0007">Acetylation</keyword>
<evidence type="ECO:0000256" key="5">
    <source>
        <dbReference type="ARBA" id="ARBA00022884"/>
    </source>
</evidence>
<evidence type="ECO:0000259" key="14">
    <source>
        <dbReference type="PROSITE" id="PS52002"/>
    </source>
</evidence>
<keyword evidence="3 13" id="KW-0507">mRNA processing</keyword>
<reference evidence="16" key="1">
    <citation type="submission" date="2020-03" db="EMBL/GenBank/DDBJ databases">
        <title>Evolution of repeat sequences and sex chromosomes of tilapia species revealed by chromosome-level genomes.</title>
        <authorList>
            <person name="Xu L."/>
            <person name="Tao W."/>
            <person name="Wang D."/>
            <person name="Zhou Q."/>
        </authorList>
    </citation>
    <scope>NUCLEOTIDE SEQUENCE [LARGE SCALE GENOMIC DNA]</scope>
    <source>
        <strain evidence="16">Israel</strain>
    </source>
</reference>
<evidence type="ECO:0000256" key="3">
    <source>
        <dbReference type="ARBA" id="ARBA00022664"/>
    </source>
</evidence>
<keyword evidence="7 13" id="KW-0508">mRNA splicing</keyword>
<keyword evidence="8 13" id="KW-0539">Nucleus</keyword>
<dbReference type="InterPro" id="IPR001163">
    <property type="entry name" value="Sm_dom_euk/arc"/>
</dbReference>
<comment type="function">
    <text evidence="13">Plays role in pre-mRNA splicing as component of the U4/U6-U5 tri-snRNP complex that is involved in spliceosome assembly, and as component of the precatalytic spliceosome (spliceosome B complex). The heptameric LSM2-8 complex binds specifically to the 3'-terminal U-tract of U6 snRNA.</text>
</comment>
<comment type="subunit">
    <text evidence="13">LSm subunits form a heteromer with a doughnut shape.</text>
</comment>
<comment type="similarity">
    <text evidence="2 13">Belongs to the snRNP Sm proteins family.</text>
</comment>